<comment type="caution">
    <text evidence="2">The sequence shown here is derived from an EMBL/GenBank/DDBJ whole genome shotgun (WGS) entry which is preliminary data.</text>
</comment>
<feature type="transmembrane region" description="Helical" evidence="1">
    <location>
        <begin position="61"/>
        <end position="79"/>
    </location>
</feature>
<evidence type="ECO:0000256" key="1">
    <source>
        <dbReference type="SAM" id="Phobius"/>
    </source>
</evidence>
<keyword evidence="1" id="KW-1133">Transmembrane helix</keyword>
<feature type="transmembrane region" description="Helical" evidence="1">
    <location>
        <begin position="6"/>
        <end position="26"/>
    </location>
</feature>
<feature type="transmembrane region" description="Helical" evidence="1">
    <location>
        <begin position="127"/>
        <end position="146"/>
    </location>
</feature>
<dbReference type="RefSeq" id="WP_204910228.1">
    <property type="nucleotide sequence ID" value="NZ_BAAAYR010000004.1"/>
</dbReference>
<organism evidence="2 3">
    <name type="scientific">Microlunatus spumicola</name>
    <dbReference type="NCBI Taxonomy" id="81499"/>
    <lineage>
        <taxon>Bacteria</taxon>
        <taxon>Bacillati</taxon>
        <taxon>Actinomycetota</taxon>
        <taxon>Actinomycetes</taxon>
        <taxon>Propionibacteriales</taxon>
        <taxon>Propionibacteriaceae</taxon>
        <taxon>Microlunatus</taxon>
    </lineage>
</organism>
<accession>A0ABP6Y1I6</accession>
<dbReference type="Proteomes" id="UP001500767">
    <property type="component" value="Unassembled WGS sequence"/>
</dbReference>
<keyword evidence="1" id="KW-0472">Membrane</keyword>
<keyword evidence="1" id="KW-0812">Transmembrane</keyword>
<evidence type="ECO:0000313" key="3">
    <source>
        <dbReference type="Proteomes" id="UP001500767"/>
    </source>
</evidence>
<protein>
    <submittedName>
        <fullName evidence="2">Uncharacterized protein</fullName>
    </submittedName>
</protein>
<keyword evidence="3" id="KW-1185">Reference proteome</keyword>
<proteinExistence type="predicted"/>
<gene>
    <name evidence="2" type="ORF">GCM10022197_35350</name>
</gene>
<sequence>MRPLRTLGTVLGLAVAVGVLAGRAALTPVARRAVVRAQQDLPAPEPAIPASASVGVRRARLALGAAGLAVLLLGGWKVLHAVQPPSYVWLAVWLLGAILLNDLVIAPVVIALRGLTHHALRGLPDAALAWLKGGFVVGGVLVLVVVPEIWAQHLGTANPTVLPGDYAGRLLVVLAVVAGLTLAAVAVATARARRPRRT</sequence>
<evidence type="ECO:0000313" key="2">
    <source>
        <dbReference type="EMBL" id="GAA3575215.1"/>
    </source>
</evidence>
<dbReference type="EMBL" id="BAAAYR010000004">
    <property type="protein sequence ID" value="GAA3575215.1"/>
    <property type="molecule type" value="Genomic_DNA"/>
</dbReference>
<feature type="transmembrane region" description="Helical" evidence="1">
    <location>
        <begin position="91"/>
        <end position="115"/>
    </location>
</feature>
<reference evidence="3" key="1">
    <citation type="journal article" date="2019" name="Int. J. Syst. Evol. Microbiol.">
        <title>The Global Catalogue of Microorganisms (GCM) 10K type strain sequencing project: providing services to taxonomists for standard genome sequencing and annotation.</title>
        <authorList>
            <consortium name="The Broad Institute Genomics Platform"/>
            <consortium name="The Broad Institute Genome Sequencing Center for Infectious Disease"/>
            <person name="Wu L."/>
            <person name="Ma J."/>
        </authorList>
    </citation>
    <scope>NUCLEOTIDE SEQUENCE [LARGE SCALE GENOMIC DNA]</scope>
    <source>
        <strain evidence="3">JCM 16540</strain>
    </source>
</reference>
<name>A0ABP6Y1I6_9ACTN</name>
<feature type="transmembrane region" description="Helical" evidence="1">
    <location>
        <begin position="166"/>
        <end position="190"/>
    </location>
</feature>